<comment type="catalytic activity">
    <reaction evidence="1 5">
        <text>L-alanine = D-alanine</text>
        <dbReference type="Rhea" id="RHEA:20249"/>
        <dbReference type="ChEBI" id="CHEBI:57416"/>
        <dbReference type="ChEBI" id="CHEBI:57972"/>
        <dbReference type="EC" id="5.1.1.1"/>
    </reaction>
</comment>
<feature type="active site" description="Proton acceptor; specific for L-alanine" evidence="5">
    <location>
        <position position="277"/>
    </location>
</feature>
<dbReference type="InterPro" id="IPR000821">
    <property type="entry name" value="Ala_racemase"/>
</dbReference>
<dbReference type="PROSITE" id="PS00395">
    <property type="entry name" value="ALANINE_RACEMASE"/>
    <property type="match status" value="1"/>
</dbReference>
<dbReference type="FunFam" id="3.20.20.10:FF:000002">
    <property type="entry name" value="Alanine racemase"/>
    <property type="match status" value="1"/>
</dbReference>
<gene>
    <name evidence="9" type="primary">alr</name>
    <name evidence="9" type="ORF">QUF85_02570</name>
</gene>
<protein>
    <recommendedName>
        <fullName evidence="5">Alanine racemase</fullName>
        <ecNumber evidence="5">5.1.1.1</ecNumber>
    </recommendedName>
</protein>
<feature type="binding site" evidence="5 7">
    <location>
        <position position="324"/>
    </location>
    <ligand>
        <name>substrate</name>
    </ligand>
</feature>
<comment type="caution">
    <text evidence="9">The sequence shown here is derived from an EMBL/GenBank/DDBJ whole genome shotgun (WGS) entry which is preliminary data.</text>
</comment>
<dbReference type="SUPFAM" id="SSF51419">
    <property type="entry name" value="PLP-binding barrel"/>
    <property type="match status" value="1"/>
</dbReference>
<comment type="function">
    <text evidence="5">Catalyzes the interconversion of L-alanine and D-alanine. May also act on other amino acids.</text>
</comment>
<dbReference type="HAMAP" id="MF_01201">
    <property type="entry name" value="Ala_racemase"/>
    <property type="match status" value="1"/>
</dbReference>
<feature type="active site" description="Proton acceptor; specific for D-alanine" evidence="5">
    <location>
        <position position="51"/>
    </location>
</feature>
<name>A0AAJ1QIQ2_9BACI</name>
<comment type="pathway">
    <text evidence="5">Amino-acid biosynthesis; D-alanine biosynthesis; D-alanine from L-alanine: step 1/1.</text>
</comment>
<dbReference type="InterPro" id="IPR029066">
    <property type="entry name" value="PLP-binding_barrel"/>
</dbReference>
<dbReference type="GO" id="GO:0030170">
    <property type="term" value="F:pyridoxal phosphate binding"/>
    <property type="evidence" value="ECO:0007669"/>
    <property type="project" value="UniProtKB-UniRule"/>
</dbReference>
<evidence type="ECO:0000256" key="4">
    <source>
        <dbReference type="ARBA" id="ARBA00023235"/>
    </source>
</evidence>
<dbReference type="RefSeq" id="WP_289348462.1">
    <property type="nucleotide sequence ID" value="NZ_JAUCFI010000003.1"/>
</dbReference>
<dbReference type="Proteomes" id="UP001238973">
    <property type="component" value="Unassembled WGS sequence"/>
</dbReference>
<feature type="modified residue" description="N6-(pyridoxal phosphate)lysine" evidence="5 6">
    <location>
        <position position="51"/>
    </location>
</feature>
<evidence type="ECO:0000256" key="6">
    <source>
        <dbReference type="PIRSR" id="PIRSR600821-50"/>
    </source>
</evidence>
<dbReference type="GO" id="GO:0005829">
    <property type="term" value="C:cytosol"/>
    <property type="evidence" value="ECO:0007669"/>
    <property type="project" value="TreeGrafter"/>
</dbReference>
<dbReference type="InterPro" id="IPR011079">
    <property type="entry name" value="Ala_racemase_C"/>
</dbReference>
<evidence type="ECO:0000256" key="5">
    <source>
        <dbReference type="HAMAP-Rule" id="MF_01201"/>
    </source>
</evidence>
<dbReference type="InterPro" id="IPR009006">
    <property type="entry name" value="Ala_racemase/Decarboxylase_C"/>
</dbReference>
<dbReference type="NCBIfam" id="TIGR00492">
    <property type="entry name" value="alr"/>
    <property type="match status" value="1"/>
</dbReference>
<evidence type="ECO:0000256" key="1">
    <source>
        <dbReference type="ARBA" id="ARBA00000316"/>
    </source>
</evidence>
<accession>A0AAJ1QIQ2</accession>
<organism evidence="9 10">
    <name type="scientific">Peribacillus frigoritolerans</name>
    <dbReference type="NCBI Taxonomy" id="450367"/>
    <lineage>
        <taxon>Bacteria</taxon>
        <taxon>Bacillati</taxon>
        <taxon>Bacillota</taxon>
        <taxon>Bacilli</taxon>
        <taxon>Bacillales</taxon>
        <taxon>Bacillaceae</taxon>
        <taxon>Peribacillus</taxon>
    </lineage>
</organism>
<comment type="similarity">
    <text evidence="5">Belongs to the alanine racemase family.</text>
</comment>
<dbReference type="PRINTS" id="PR00992">
    <property type="entry name" value="ALARACEMASE"/>
</dbReference>
<proteinExistence type="inferred from homology"/>
<dbReference type="AlphaFoldDB" id="A0AAJ1QIQ2"/>
<dbReference type="Pfam" id="PF00842">
    <property type="entry name" value="Ala_racemase_C"/>
    <property type="match status" value="1"/>
</dbReference>
<reference evidence="9" key="1">
    <citation type="submission" date="2023-06" db="EMBL/GenBank/DDBJ databases">
        <title>Comparative genomics of Bacillaceae isolates and their secondary metabolite potential.</title>
        <authorList>
            <person name="Song L."/>
            <person name="Nielsen L.J."/>
            <person name="Mohite O."/>
            <person name="Xu X."/>
            <person name="Weber T."/>
            <person name="Kovacs A.T."/>
        </authorList>
    </citation>
    <scope>NUCLEOTIDE SEQUENCE</scope>
    <source>
        <strain evidence="9">G1S1</strain>
    </source>
</reference>
<keyword evidence="3 5" id="KW-0663">Pyridoxal phosphate</keyword>
<dbReference type="PANTHER" id="PTHR30511:SF0">
    <property type="entry name" value="ALANINE RACEMASE, CATABOLIC-RELATED"/>
    <property type="match status" value="1"/>
</dbReference>
<dbReference type="GO" id="GO:0030632">
    <property type="term" value="P:D-alanine biosynthetic process"/>
    <property type="evidence" value="ECO:0007669"/>
    <property type="project" value="UniProtKB-UniRule"/>
</dbReference>
<dbReference type="GO" id="GO:0008784">
    <property type="term" value="F:alanine racemase activity"/>
    <property type="evidence" value="ECO:0007669"/>
    <property type="project" value="UniProtKB-UniRule"/>
</dbReference>
<evidence type="ECO:0000256" key="3">
    <source>
        <dbReference type="ARBA" id="ARBA00022898"/>
    </source>
</evidence>
<evidence type="ECO:0000313" key="10">
    <source>
        <dbReference type="Proteomes" id="UP001238973"/>
    </source>
</evidence>
<evidence type="ECO:0000259" key="8">
    <source>
        <dbReference type="SMART" id="SM01005"/>
    </source>
</evidence>
<dbReference type="SMART" id="SM01005">
    <property type="entry name" value="Ala_racemase_C"/>
    <property type="match status" value="1"/>
</dbReference>
<evidence type="ECO:0000256" key="7">
    <source>
        <dbReference type="PIRSR" id="PIRSR600821-52"/>
    </source>
</evidence>
<dbReference type="SUPFAM" id="SSF50621">
    <property type="entry name" value="Alanine racemase C-terminal domain-like"/>
    <property type="match status" value="1"/>
</dbReference>
<dbReference type="PANTHER" id="PTHR30511">
    <property type="entry name" value="ALANINE RACEMASE"/>
    <property type="match status" value="1"/>
</dbReference>
<evidence type="ECO:0000256" key="2">
    <source>
        <dbReference type="ARBA" id="ARBA00001933"/>
    </source>
</evidence>
<evidence type="ECO:0000313" key="9">
    <source>
        <dbReference type="EMBL" id="MDM5282217.1"/>
    </source>
</evidence>
<comment type="cofactor">
    <cofactor evidence="2 5 6">
        <name>pyridoxal 5'-phosphate</name>
        <dbReference type="ChEBI" id="CHEBI:597326"/>
    </cofactor>
</comment>
<dbReference type="Pfam" id="PF01168">
    <property type="entry name" value="Ala_racemase_N"/>
    <property type="match status" value="1"/>
</dbReference>
<dbReference type="Gene3D" id="3.20.20.10">
    <property type="entry name" value="Alanine racemase"/>
    <property type="match status" value="1"/>
</dbReference>
<dbReference type="InterPro" id="IPR020622">
    <property type="entry name" value="Ala_racemase_pyridoxalP-BS"/>
</dbReference>
<dbReference type="EC" id="5.1.1.1" evidence="5"/>
<feature type="domain" description="Alanine racemase C-terminal" evidence="8">
    <location>
        <begin position="256"/>
        <end position="381"/>
    </location>
</feature>
<feature type="binding site" evidence="5 7">
    <location>
        <position position="148"/>
    </location>
    <ligand>
        <name>substrate</name>
    </ligand>
</feature>
<sequence>MVSVGKKEKVLETKIFHRDTWAEVNLDNIFENISSMKKSLRKGVSLFAVVKANAYGHGDYEVAKTALDAGADFLSVAFLDEALALRKKGILAPILVLGASRPESAALAAEHGISVTVFDVAWLEKAKDLLKPGQVLQIHVKVDSGMGRIGIRDKGKLMKVESLLKREACFNFQGIFTHFATADEMKTDLYEKQLAFFKGMLSELTGKPEYVHAANSAASLRFTDSEWNAIRMGISMYGLSPSMEMKPILPFPLKQAISLRTEMVAVKQLAKGESVSYGATYTSEGDEWIGTLPIGYADGWIRKLQGQEVLVDGKRVPIVGRICMDQCMIKLPGPYPVGTVVTLIGNDGDESITVDEIAAKLETINYEVTCMIGARVPRIYMKDNQMNHVRNFILE</sequence>
<dbReference type="Gene3D" id="2.40.37.10">
    <property type="entry name" value="Lyase, Ornithine Decarboxylase, Chain A, domain 1"/>
    <property type="match status" value="1"/>
</dbReference>
<dbReference type="InterPro" id="IPR001608">
    <property type="entry name" value="Ala_racemase_N"/>
</dbReference>
<dbReference type="FunFam" id="2.40.37.10:FF:000006">
    <property type="entry name" value="Alanine racemase"/>
    <property type="match status" value="1"/>
</dbReference>
<keyword evidence="4 5" id="KW-0413">Isomerase</keyword>
<dbReference type="CDD" id="cd00430">
    <property type="entry name" value="PLPDE_III_AR"/>
    <property type="match status" value="1"/>
</dbReference>
<dbReference type="GO" id="GO:0009252">
    <property type="term" value="P:peptidoglycan biosynthetic process"/>
    <property type="evidence" value="ECO:0007669"/>
    <property type="project" value="TreeGrafter"/>
</dbReference>
<dbReference type="EMBL" id="JAUCFI010000003">
    <property type="protein sequence ID" value="MDM5282217.1"/>
    <property type="molecule type" value="Genomic_DNA"/>
</dbReference>